<dbReference type="EMBL" id="VSSQ01013608">
    <property type="protein sequence ID" value="MPM51871.1"/>
    <property type="molecule type" value="Genomic_DNA"/>
</dbReference>
<accession>A0A645AHV8</accession>
<protein>
    <submittedName>
        <fullName evidence="1">Uncharacterized protein</fullName>
    </submittedName>
</protein>
<name>A0A645AHV8_9ZZZZ</name>
<proteinExistence type="predicted"/>
<gene>
    <name evidence="1" type="ORF">SDC9_98622</name>
</gene>
<sequence>MDTPVVHDIGFYHPFTVGFQYFTERMSQEIVTDVSQMKRFVGVGRRIFHHKQGCVISNRCEAEFGIFIDVLEQIKPYFRGNRQV</sequence>
<comment type="caution">
    <text evidence="1">The sequence shown here is derived from an EMBL/GenBank/DDBJ whole genome shotgun (WGS) entry which is preliminary data.</text>
</comment>
<reference evidence="1" key="1">
    <citation type="submission" date="2019-08" db="EMBL/GenBank/DDBJ databases">
        <authorList>
            <person name="Kucharzyk K."/>
            <person name="Murdoch R.W."/>
            <person name="Higgins S."/>
            <person name="Loffler F."/>
        </authorList>
    </citation>
    <scope>NUCLEOTIDE SEQUENCE</scope>
</reference>
<organism evidence="1">
    <name type="scientific">bioreactor metagenome</name>
    <dbReference type="NCBI Taxonomy" id="1076179"/>
    <lineage>
        <taxon>unclassified sequences</taxon>
        <taxon>metagenomes</taxon>
        <taxon>ecological metagenomes</taxon>
    </lineage>
</organism>
<evidence type="ECO:0000313" key="1">
    <source>
        <dbReference type="EMBL" id="MPM51871.1"/>
    </source>
</evidence>
<dbReference type="AlphaFoldDB" id="A0A645AHV8"/>